<gene>
    <name evidence="1" type="ORF">ACH5RR_009572</name>
</gene>
<reference evidence="1 2" key="1">
    <citation type="submission" date="2024-11" db="EMBL/GenBank/DDBJ databases">
        <title>A near-complete genome assembly of Cinchona calisaya.</title>
        <authorList>
            <person name="Lian D.C."/>
            <person name="Zhao X.W."/>
            <person name="Wei L."/>
        </authorList>
    </citation>
    <scope>NUCLEOTIDE SEQUENCE [LARGE SCALE GENOMIC DNA]</scope>
    <source>
        <tissue evidence="1">Nenye</tissue>
    </source>
</reference>
<dbReference type="PANTHER" id="PTHR36708:SF1">
    <property type="entry name" value="SUCCINATE DEHYDROGENASE SUBUNIT 6, MITOCHONDRIAL"/>
    <property type="match status" value="1"/>
</dbReference>
<proteinExistence type="predicted"/>
<keyword evidence="2" id="KW-1185">Reference proteome</keyword>
<dbReference type="AlphaFoldDB" id="A0ABD3AHU6"/>
<accession>A0ABD3AHU6</accession>
<dbReference type="PANTHER" id="PTHR36708">
    <property type="entry name" value="SUCCINATE DEHYDROGENASE SUBUNIT 6, MITOCHONDRIAL"/>
    <property type="match status" value="1"/>
</dbReference>
<name>A0ABD3AHU6_9GENT</name>
<protein>
    <submittedName>
        <fullName evidence="1">Uncharacterized protein</fullName>
    </submittedName>
</protein>
<dbReference type="InterPro" id="IPR034574">
    <property type="entry name" value="SDH6"/>
</dbReference>
<dbReference type="Proteomes" id="UP001630127">
    <property type="component" value="Unassembled WGS sequence"/>
</dbReference>
<sequence>MAEAESAYSEMGFFKSHLEGYKEFWCERFSFLDNYSRFIKNEKPLPSWCASNVEDFIASVPVHGPVLNTARDAVKYGAVGSVVEAVTTAGWAWKYSRSLHVSAKLILLRRSK</sequence>
<evidence type="ECO:0000313" key="2">
    <source>
        <dbReference type="Proteomes" id="UP001630127"/>
    </source>
</evidence>
<organism evidence="1 2">
    <name type="scientific">Cinchona calisaya</name>
    <dbReference type="NCBI Taxonomy" id="153742"/>
    <lineage>
        <taxon>Eukaryota</taxon>
        <taxon>Viridiplantae</taxon>
        <taxon>Streptophyta</taxon>
        <taxon>Embryophyta</taxon>
        <taxon>Tracheophyta</taxon>
        <taxon>Spermatophyta</taxon>
        <taxon>Magnoliopsida</taxon>
        <taxon>eudicotyledons</taxon>
        <taxon>Gunneridae</taxon>
        <taxon>Pentapetalae</taxon>
        <taxon>asterids</taxon>
        <taxon>lamiids</taxon>
        <taxon>Gentianales</taxon>
        <taxon>Rubiaceae</taxon>
        <taxon>Cinchonoideae</taxon>
        <taxon>Cinchoneae</taxon>
        <taxon>Cinchona</taxon>
    </lineage>
</organism>
<evidence type="ECO:0000313" key="1">
    <source>
        <dbReference type="EMBL" id="KAL3530250.1"/>
    </source>
</evidence>
<dbReference type="EMBL" id="JBJUIK010000004">
    <property type="protein sequence ID" value="KAL3530250.1"/>
    <property type="molecule type" value="Genomic_DNA"/>
</dbReference>
<comment type="caution">
    <text evidence="1">The sequence shown here is derived from an EMBL/GenBank/DDBJ whole genome shotgun (WGS) entry which is preliminary data.</text>
</comment>